<dbReference type="PANTHER" id="PTHR42742">
    <property type="entry name" value="TRANSCRIPTIONAL REPRESSOR MPRA"/>
    <property type="match status" value="1"/>
</dbReference>
<evidence type="ECO:0000256" key="5">
    <source>
        <dbReference type="PIRSR" id="PIRSR036894-1"/>
    </source>
</evidence>
<accession>A0A412AX90</accession>
<dbReference type="InterPro" id="IPR011051">
    <property type="entry name" value="RmlC_Cupin_sf"/>
</dbReference>
<evidence type="ECO:0000259" key="8">
    <source>
        <dbReference type="Pfam" id="PF21621"/>
    </source>
</evidence>
<comment type="caution">
    <text evidence="9">The sequence shown here is derived from an EMBL/GenBank/DDBJ whole genome shotgun (WGS) entry which is preliminary data.</text>
</comment>
<dbReference type="Pfam" id="PF21621">
    <property type="entry name" value="MPI_cupin_dom"/>
    <property type="match status" value="1"/>
</dbReference>
<dbReference type="AlphaFoldDB" id="A0A412AX90"/>
<dbReference type="InterPro" id="IPR016305">
    <property type="entry name" value="Mannose-6-P_Isomerase"/>
</dbReference>
<feature type="binding site" evidence="5">
    <location>
        <position position="99"/>
    </location>
    <ligand>
        <name>Zn(2+)</name>
        <dbReference type="ChEBI" id="CHEBI:29105"/>
    </ligand>
</feature>
<dbReference type="GO" id="GO:0004476">
    <property type="term" value="F:mannose-6-phosphate isomerase activity"/>
    <property type="evidence" value="ECO:0007669"/>
    <property type="project" value="InterPro"/>
</dbReference>
<organism evidence="9 10">
    <name type="scientific">[Clostridium] leptum</name>
    <dbReference type="NCBI Taxonomy" id="1535"/>
    <lineage>
        <taxon>Bacteria</taxon>
        <taxon>Bacillati</taxon>
        <taxon>Bacillota</taxon>
        <taxon>Clostridia</taxon>
        <taxon>Eubacteriales</taxon>
        <taxon>Oscillospiraceae</taxon>
        <taxon>Oscillospiraceae incertae sedis</taxon>
    </lineage>
</organism>
<evidence type="ECO:0000256" key="3">
    <source>
        <dbReference type="ARBA" id="ARBA00029741"/>
    </source>
</evidence>
<dbReference type="PRINTS" id="PR00714">
    <property type="entry name" value="MAN6PISMRASE"/>
</dbReference>
<protein>
    <recommendedName>
        <fullName evidence="3">Phosphohexomutase</fullName>
    </recommendedName>
    <alternativeName>
        <fullName evidence="4">Phosphomannose isomerase</fullName>
    </alternativeName>
</protein>
<dbReference type="Proteomes" id="UP000284751">
    <property type="component" value="Unassembled WGS sequence"/>
</dbReference>
<feature type="binding site" evidence="5">
    <location>
        <position position="174"/>
    </location>
    <ligand>
        <name>Zn(2+)</name>
        <dbReference type="ChEBI" id="CHEBI:29105"/>
    </ligand>
</feature>
<dbReference type="EMBL" id="QRTC01000023">
    <property type="protein sequence ID" value="RGQ40902.1"/>
    <property type="molecule type" value="Genomic_DNA"/>
</dbReference>
<feature type="domain" description="Mannose-6-phosphate isomerase cupin" evidence="8">
    <location>
        <begin position="243"/>
        <end position="318"/>
    </location>
</feature>
<keyword evidence="2 5" id="KW-0862">Zinc</keyword>
<evidence type="ECO:0000256" key="4">
    <source>
        <dbReference type="ARBA" id="ARBA00030762"/>
    </source>
</evidence>
<dbReference type="InterPro" id="IPR014710">
    <property type="entry name" value="RmlC-like_jellyroll"/>
</dbReference>
<feature type="binding site" evidence="5">
    <location>
        <position position="116"/>
    </location>
    <ligand>
        <name>Zn(2+)</name>
        <dbReference type="ChEBI" id="CHEBI:29105"/>
    </ligand>
</feature>
<feature type="active site" evidence="6">
    <location>
        <position position="194"/>
    </location>
</feature>
<evidence type="ECO:0000256" key="2">
    <source>
        <dbReference type="ARBA" id="ARBA00022833"/>
    </source>
</evidence>
<dbReference type="GO" id="GO:0005975">
    <property type="term" value="P:carbohydrate metabolic process"/>
    <property type="evidence" value="ECO:0007669"/>
    <property type="project" value="InterPro"/>
</dbReference>
<dbReference type="InterPro" id="IPR049071">
    <property type="entry name" value="MPI_cupin_dom"/>
</dbReference>
<name>A0A412AX90_9FIRM</name>
<evidence type="ECO:0000313" key="10">
    <source>
        <dbReference type="Proteomes" id="UP000284751"/>
    </source>
</evidence>
<keyword evidence="9" id="KW-0413">Isomerase</keyword>
<evidence type="ECO:0000313" key="9">
    <source>
        <dbReference type="EMBL" id="RGQ40902.1"/>
    </source>
</evidence>
<evidence type="ECO:0000256" key="6">
    <source>
        <dbReference type="PIRSR" id="PIRSR036894-2"/>
    </source>
</evidence>
<dbReference type="InterPro" id="IPR046457">
    <property type="entry name" value="PMI_typeI_cat"/>
</dbReference>
<keyword evidence="1 5" id="KW-0479">Metal-binding</keyword>
<dbReference type="InterPro" id="IPR014628">
    <property type="entry name" value="Man6P_isomerase_Firm_short"/>
</dbReference>
<evidence type="ECO:0000259" key="7">
    <source>
        <dbReference type="Pfam" id="PF20511"/>
    </source>
</evidence>
<feature type="domain" description="Phosphomannose isomerase type I catalytic" evidence="7">
    <location>
        <begin position="5"/>
        <end position="105"/>
    </location>
</feature>
<dbReference type="SUPFAM" id="SSF51182">
    <property type="entry name" value="RmlC-like cupins"/>
    <property type="match status" value="1"/>
</dbReference>
<dbReference type="Pfam" id="PF20511">
    <property type="entry name" value="PMI_typeI_cat"/>
    <property type="match status" value="1"/>
</dbReference>
<gene>
    <name evidence="9" type="ORF">DWY99_07155</name>
</gene>
<dbReference type="CDD" id="cd07010">
    <property type="entry name" value="cupin_PMI_type_I_N_bac"/>
    <property type="match status" value="1"/>
</dbReference>
<reference evidence="9 10" key="1">
    <citation type="submission" date="2018-08" db="EMBL/GenBank/DDBJ databases">
        <title>A genome reference for cultivated species of the human gut microbiota.</title>
        <authorList>
            <person name="Zou Y."/>
            <person name="Xue W."/>
            <person name="Luo G."/>
        </authorList>
    </citation>
    <scope>NUCLEOTIDE SEQUENCE [LARGE SCALE GENOMIC DNA]</scope>
    <source>
        <strain evidence="9 10">AF28-26</strain>
    </source>
</reference>
<comment type="cofactor">
    <cofactor evidence="5">
        <name>Zn(2+)</name>
        <dbReference type="ChEBI" id="CHEBI:29105"/>
    </cofactor>
    <text evidence="5">Binds 1 zinc ion per subunit.</text>
</comment>
<dbReference type="GO" id="GO:0008270">
    <property type="term" value="F:zinc ion binding"/>
    <property type="evidence" value="ECO:0007669"/>
    <property type="project" value="InterPro"/>
</dbReference>
<dbReference type="PANTHER" id="PTHR42742:SF3">
    <property type="entry name" value="FRUCTOKINASE"/>
    <property type="match status" value="1"/>
</dbReference>
<proteinExistence type="predicted"/>
<dbReference type="InterPro" id="IPR051804">
    <property type="entry name" value="Carb_Metab_Reg_Kinase/Isom"/>
</dbReference>
<evidence type="ECO:0000256" key="1">
    <source>
        <dbReference type="ARBA" id="ARBA00022723"/>
    </source>
</evidence>
<dbReference type="PIRSF" id="PIRSF036894">
    <property type="entry name" value="PMI_Firm_short"/>
    <property type="match status" value="1"/>
</dbReference>
<dbReference type="Gene3D" id="2.60.120.10">
    <property type="entry name" value="Jelly Rolls"/>
    <property type="match status" value="2"/>
</dbReference>
<sequence length="320" mass="35749">MTPIKLKAPLKDYLWGGTRLKTDFGKKTDLEKVAESWELSCHKDGPSVVASGEDQGLTLPQYLEKHGKGVLGTHGERFQNFPILIKLIDAKDNLSIQVHPDNEFALRVEGEYGKTEMWYIVDCEPGAYLYYGFQKEISKAEFKERIENNTLLEVLNKVPVHKGDVFFISAGTLHAIGKGILIAEIQQNSNTTYRIYDYGRVGADGKPRQLHVEKAQMVTRLAPPDREPKPQGQPERFPGGVRTLLSSCEYFTVTQISLSGKEEFSADHTSFHSLLMLEGEAVLSWSNGMMRITKGESVLVPANTGRYTLEGKGELVLTTI</sequence>
<dbReference type="GO" id="GO:0009298">
    <property type="term" value="P:GDP-mannose biosynthetic process"/>
    <property type="evidence" value="ECO:0007669"/>
    <property type="project" value="InterPro"/>
</dbReference>